<keyword evidence="1" id="KW-0813">Transport</keyword>
<evidence type="ECO:0000259" key="10">
    <source>
        <dbReference type="PROSITE" id="PS50893"/>
    </source>
</evidence>
<dbReference type="InterPro" id="IPR050107">
    <property type="entry name" value="ABC_carbohydrate_import_ATPase"/>
</dbReference>
<keyword evidence="2" id="KW-1003">Cell membrane</keyword>
<dbReference type="CDD" id="cd03215">
    <property type="entry name" value="ABC_Carb_Monos_II"/>
    <property type="match status" value="1"/>
</dbReference>
<keyword evidence="7" id="KW-1278">Translocase</keyword>
<dbReference type="SUPFAM" id="SSF52540">
    <property type="entry name" value="P-loop containing nucleoside triphosphate hydrolases"/>
    <property type="match status" value="1"/>
</dbReference>
<protein>
    <submittedName>
        <fullName evidence="11">Sugar ABC transporter ATP-binding protein</fullName>
    </submittedName>
</protein>
<dbReference type="PROSITE" id="PS00211">
    <property type="entry name" value="ABC_TRANSPORTER_1"/>
    <property type="match status" value="1"/>
</dbReference>
<dbReference type="GO" id="GO:0005524">
    <property type="term" value="F:ATP binding"/>
    <property type="evidence" value="ECO:0007669"/>
    <property type="project" value="UniProtKB-KW"/>
</dbReference>
<dbReference type="InterPro" id="IPR003439">
    <property type="entry name" value="ABC_transporter-like_ATP-bd"/>
</dbReference>
<keyword evidence="4" id="KW-0677">Repeat</keyword>
<dbReference type="AlphaFoldDB" id="A0A6M1RDK7"/>
<evidence type="ECO:0000256" key="3">
    <source>
        <dbReference type="ARBA" id="ARBA00022597"/>
    </source>
</evidence>
<dbReference type="InterPro" id="IPR027417">
    <property type="entry name" value="P-loop_NTPase"/>
</dbReference>
<dbReference type="SMART" id="SM00382">
    <property type="entry name" value="AAA"/>
    <property type="match status" value="1"/>
</dbReference>
<accession>A0A6M1RDK7</accession>
<dbReference type="PANTHER" id="PTHR43790:SF3">
    <property type="entry name" value="D-ALLOSE IMPORT ATP-BINDING PROTEIN ALSA-RELATED"/>
    <property type="match status" value="1"/>
</dbReference>
<dbReference type="GO" id="GO:0016887">
    <property type="term" value="F:ATP hydrolysis activity"/>
    <property type="evidence" value="ECO:0007669"/>
    <property type="project" value="InterPro"/>
</dbReference>
<name>A0A6M1RDK7_9BACT</name>
<gene>
    <name evidence="11" type="ORF">G4L39_02145</name>
</gene>
<keyword evidence="6 11" id="KW-0067">ATP-binding</keyword>
<proteinExistence type="predicted"/>
<evidence type="ECO:0000256" key="9">
    <source>
        <dbReference type="SAM" id="MobiDB-lite"/>
    </source>
</evidence>
<dbReference type="InterPro" id="IPR017871">
    <property type="entry name" value="ABC_transporter-like_CS"/>
</dbReference>
<evidence type="ECO:0000256" key="8">
    <source>
        <dbReference type="ARBA" id="ARBA00023136"/>
    </source>
</evidence>
<feature type="domain" description="ABC transporter" evidence="10">
    <location>
        <begin position="1"/>
        <end position="225"/>
    </location>
</feature>
<evidence type="ECO:0000256" key="6">
    <source>
        <dbReference type="ARBA" id="ARBA00022840"/>
    </source>
</evidence>
<evidence type="ECO:0000313" key="11">
    <source>
        <dbReference type="EMBL" id="NGO38198.1"/>
    </source>
</evidence>
<dbReference type="PANTHER" id="PTHR43790">
    <property type="entry name" value="CARBOHYDRATE TRANSPORT ATP-BINDING PROTEIN MG119-RELATED"/>
    <property type="match status" value="1"/>
</dbReference>
<dbReference type="Pfam" id="PF00005">
    <property type="entry name" value="ABC_tran"/>
    <property type="match status" value="1"/>
</dbReference>
<dbReference type="Gene3D" id="3.40.50.300">
    <property type="entry name" value="P-loop containing nucleotide triphosphate hydrolases"/>
    <property type="match status" value="1"/>
</dbReference>
<dbReference type="Proteomes" id="UP000477311">
    <property type="component" value="Unassembled WGS sequence"/>
</dbReference>
<dbReference type="InterPro" id="IPR003593">
    <property type="entry name" value="AAA+_ATPase"/>
</dbReference>
<sequence>MSLEVRRGEVLGIFGLMGAGRTELLETLFGLHPDHMEGRVELDGRPVRIRSPMDAIDLGLALAPEDRKAEGLVLEMSVRENASLACLNRLTRFGFIRTAAERTLVERYLKQLRVKTPSLEQRIRHLSGGNQQKVILARWLATSPRVLLLDEPTRGIDVQAKREIYELIDELARAGLAVIVVSSEMPEILTVSDRIVVLCEGCKTAEFTRAEATEERLMAAALPRSDSPDNRGVPDAQGRSGMCRG</sequence>
<evidence type="ECO:0000256" key="4">
    <source>
        <dbReference type="ARBA" id="ARBA00022737"/>
    </source>
</evidence>
<keyword evidence="3" id="KW-0762">Sugar transport</keyword>
<keyword evidence="12" id="KW-1185">Reference proteome</keyword>
<keyword evidence="5" id="KW-0547">Nucleotide-binding</keyword>
<dbReference type="PROSITE" id="PS50893">
    <property type="entry name" value="ABC_TRANSPORTER_2"/>
    <property type="match status" value="1"/>
</dbReference>
<dbReference type="EMBL" id="JAAKYA010000012">
    <property type="protein sequence ID" value="NGO38198.1"/>
    <property type="molecule type" value="Genomic_DNA"/>
</dbReference>
<reference evidence="11 12" key="1">
    <citation type="submission" date="2020-02" db="EMBL/GenBank/DDBJ databases">
        <title>Draft genome sequence of Limisphaera ngatamarikiensis NGM72.4T, a thermophilic Verrucomicrobia grouped in subdivision 3.</title>
        <authorList>
            <person name="Carere C.R."/>
            <person name="Steen J."/>
            <person name="Hugenholtz P."/>
            <person name="Stott M.B."/>
        </authorList>
    </citation>
    <scope>NUCLEOTIDE SEQUENCE [LARGE SCALE GENOMIC DNA]</scope>
    <source>
        <strain evidence="11 12">NGM72.4</strain>
    </source>
</reference>
<keyword evidence="8" id="KW-0472">Membrane</keyword>
<feature type="region of interest" description="Disordered" evidence="9">
    <location>
        <begin position="220"/>
        <end position="245"/>
    </location>
</feature>
<evidence type="ECO:0000256" key="1">
    <source>
        <dbReference type="ARBA" id="ARBA00022448"/>
    </source>
</evidence>
<evidence type="ECO:0000313" key="12">
    <source>
        <dbReference type="Proteomes" id="UP000477311"/>
    </source>
</evidence>
<evidence type="ECO:0000256" key="2">
    <source>
        <dbReference type="ARBA" id="ARBA00022475"/>
    </source>
</evidence>
<evidence type="ECO:0000256" key="7">
    <source>
        <dbReference type="ARBA" id="ARBA00022967"/>
    </source>
</evidence>
<evidence type="ECO:0000256" key="5">
    <source>
        <dbReference type="ARBA" id="ARBA00022741"/>
    </source>
</evidence>
<comment type="caution">
    <text evidence="11">The sequence shown here is derived from an EMBL/GenBank/DDBJ whole genome shotgun (WGS) entry which is preliminary data.</text>
</comment>
<organism evidence="11 12">
    <name type="scientific">Limisphaera ngatamarikiensis</name>
    <dbReference type="NCBI Taxonomy" id="1324935"/>
    <lineage>
        <taxon>Bacteria</taxon>
        <taxon>Pseudomonadati</taxon>
        <taxon>Verrucomicrobiota</taxon>
        <taxon>Verrucomicrobiia</taxon>
        <taxon>Limisphaerales</taxon>
        <taxon>Limisphaeraceae</taxon>
        <taxon>Limisphaera</taxon>
    </lineage>
</organism>